<evidence type="ECO:0000256" key="1">
    <source>
        <dbReference type="ARBA" id="ARBA00022603"/>
    </source>
</evidence>
<keyword evidence="3" id="KW-0949">S-adenosyl-L-methionine</keyword>
<dbReference type="EMBL" id="CP029289">
    <property type="protein sequence ID" value="AWR95427.1"/>
    <property type="molecule type" value="Genomic_DNA"/>
</dbReference>
<evidence type="ECO:0000256" key="2">
    <source>
        <dbReference type="ARBA" id="ARBA00022679"/>
    </source>
</evidence>
<name>A0A2U9IH95_9CREN</name>
<proteinExistence type="predicted"/>
<dbReference type="GO" id="GO:0009307">
    <property type="term" value="P:DNA restriction-modification system"/>
    <property type="evidence" value="ECO:0007669"/>
    <property type="project" value="InterPro"/>
</dbReference>
<dbReference type="InterPro" id="IPR029063">
    <property type="entry name" value="SAM-dependent_MTases_sf"/>
</dbReference>
<gene>
    <name evidence="4" type="ORF">DFR85_13330</name>
</gene>
<dbReference type="AlphaFoldDB" id="A0A2U9IH95"/>
<dbReference type="Pfam" id="PF02086">
    <property type="entry name" value="MethyltransfD12"/>
    <property type="match status" value="1"/>
</dbReference>
<sequence length="358" mass="42335">MLMRYWGRKPLELIDKIMNNVHGTVIDPFGGGGTIVFSALRHDNKAIYLDINPYAWLVTFVNVVSIDPKEFEEKSKEVLENVYLESVFSLHNDYLYYPNGKFFWKRRNADRITEFFSRENFMKLFSILKSIDKVESETEVKIALYAAFCSSLFTSSRMKRRNSGSWGVPSYWVPKEHEEVNAEDAFKMSVKRFSSYFRRNKGYELNVDVKLLIGNALAFNYPDQSIVFTDPPYFDEIQYMELSFFYWAWLRESNFKKVIREVLGYEPEFRISDEIIVNPNRGVTFDKYMETLKAFIIKVSKVNSKYLLFHYDNDKLREKVIKIVKENWTRIKVDDFEIVKQRKIGPRGGKKYLLVSSP</sequence>
<dbReference type="OrthoDB" id="38200at2157"/>
<dbReference type="GO" id="GO:0032259">
    <property type="term" value="P:methylation"/>
    <property type="evidence" value="ECO:0007669"/>
    <property type="project" value="UniProtKB-KW"/>
</dbReference>
<accession>A0A2U9IH95</accession>
<keyword evidence="1 4" id="KW-0489">Methyltransferase</keyword>
<dbReference type="InterPro" id="IPR012327">
    <property type="entry name" value="MeTrfase_D12"/>
</dbReference>
<dbReference type="GO" id="GO:0009007">
    <property type="term" value="F:site-specific DNA-methyltransferase (adenine-specific) activity"/>
    <property type="evidence" value="ECO:0007669"/>
    <property type="project" value="UniProtKB-EC"/>
</dbReference>
<evidence type="ECO:0000313" key="4">
    <source>
        <dbReference type="EMBL" id="AWR95427.1"/>
    </source>
</evidence>
<dbReference type="SUPFAM" id="SSF53335">
    <property type="entry name" value="S-adenosyl-L-methionine-dependent methyltransferases"/>
    <property type="match status" value="1"/>
</dbReference>
<keyword evidence="5" id="KW-1185">Reference proteome</keyword>
<keyword evidence="2 4" id="KW-0808">Transferase</keyword>
<organism evidence="4 5">
    <name type="scientific">Acidianus brierleyi</name>
    <dbReference type="NCBI Taxonomy" id="41673"/>
    <lineage>
        <taxon>Archaea</taxon>
        <taxon>Thermoproteota</taxon>
        <taxon>Thermoprotei</taxon>
        <taxon>Sulfolobales</taxon>
        <taxon>Sulfolobaceae</taxon>
        <taxon>Acidianus</taxon>
    </lineage>
</organism>
<reference evidence="4 5" key="1">
    <citation type="submission" date="2018-05" db="EMBL/GenBank/DDBJ databases">
        <title>Complete Genome Sequences of Extremely Thermoacidophilic, Metal-Mobilizing Type-Strain Members of the Archaeal Family Sulfolobaceae: Acidianus brierleyi DSM-1651T, Acidianus sulfidivorans DSM-18786T, Metallosphaera hakonensis DSM-7519T, and Metallosphaera prunae DSM-10039T.</title>
        <authorList>
            <person name="Counts J.A."/>
            <person name="Kelly R.M."/>
        </authorList>
    </citation>
    <scope>NUCLEOTIDE SEQUENCE [LARGE SCALE GENOMIC DNA]</scope>
    <source>
        <strain evidence="4 5">DSM 1651</strain>
    </source>
</reference>
<protein>
    <submittedName>
        <fullName evidence="4">DNA methyltransferase</fullName>
    </submittedName>
</protein>
<evidence type="ECO:0000256" key="3">
    <source>
        <dbReference type="ARBA" id="ARBA00022691"/>
    </source>
</evidence>
<dbReference type="RefSeq" id="WP_110271305.1">
    <property type="nucleotide sequence ID" value="NZ_CP029289.2"/>
</dbReference>
<dbReference type="Gene3D" id="3.40.50.150">
    <property type="entry name" value="Vaccinia Virus protein VP39"/>
    <property type="match status" value="1"/>
</dbReference>
<dbReference type="KEGG" id="abri:DFR85_13330"/>
<evidence type="ECO:0000313" key="5">
    <source>
        <dbReference type="Proteomes" id="UP000248044"/>
    </source>
</evidence>
<dbReference type="Proteomes" id="UP000248044">
    <property type="component" value="Chromosome"/>
</dbReference>
<dbReference type="GeneID" id="36833156"/>